<dbReference type="Proteomes" id="UP000677898">
    <property type="component" value="Chromosome"/>
</dbReference>
<organism evidence="1 2">
    <name type="scientific">Ralstonia syzygii</name>
    <dbReference type="NCBI Taxonomy" id="28097"/>
    <lineage>
        <taxon>Bacteria</taxon>
        <taxon>Pseudomonadati</taxon>
        <taxon>Pseudomonadota</taxon>
        <taxon>Betaproteobacteria</taxon>
        <taxon>Burkholderiales</taxon>
        <taxon>Burkholderiaceae</taxon>
        <taxon>Ralstonia</taxon>
        <taxon>Ralstonia solanacearum species complex</taxon>
    </lineage>
</organism>
<dbReference type="EMBL" id="CP046729">
    <property type="protein sequence ID" value="QUP53327.1"/>
    <property type="molecule type" value="Genomic_DNA"/>
</dbReference>
<evidence type="ECO:0000313" key="1">
    <source>
        <dbReference type="EMBL" id="QUP53327.1"/>
    </source>
</evidence>
<protein>
    <submittedName>
        <fullName evidence="1">Uncharacterized protein</fullName>
    </submittedName>
</protein>
<proteinExistence type="predicted"/>
<sequence>MNDYWLYVSKSEMTVGRTRSRQREATVLDSATFQADGLADFARQRVPRGKRLSVWLSGGHCHYVAFPRPRWVFAPGKLRAIAAKVFEQKTMQNATEYALSFKASRTSLHVCAIRHADVAQILGAINGHYRVQTIKPLAPAVLDACTRTARAATFVLYEPDSLTIARPGKEAGLLVATTGGTSHAPVLTRVLAAHADAPSGIEVISLSSIQTGLMDARTPSPILDGWLKRLEHAQNHGI</sequence>
<reference evidence="1 2" key="1">
    <citation type="journal article" date="2021" name="Phytopathology">
        <title>Complete genome sequence of Ralstonia syzygii subsp. indonesiensis strain LLRS-1, isolated from wilted tobacco in China.</title>
        <authorList>
            <person name="Lu C.H."/>
            <person name="Li J.Y."/>
            <person name="Mi M.G."/>
            <person name="Lin Z.L."/>
            <person name="Jiang N."/>
            <person name="Gai X."/>
            <person name="Ma J.H."/>
            <person name="Lei L.P."/>
            <person name="Xia Z.Y."/>
        </authorList>
    </citation>
    <scope>NUCLEOTIDE SEQUENCE [LARGE SCALE GENOMIC DNA]</scope>
    <source>
        <strain evidence="1 2">LLRS-1</strain>
    </source>
</reference>
<keyword evidence="2" id="KW-1185">Reference proteome</keyword>
<evidence type="ECO:0000313" key="2">
    <source>
        <dbReference type="Proteomes" id="UP000677898"/>
    </source>
</evidence>
<gene>
    <name evidence="1" type="ORF">GO998_05880</name>
</gene>
<dbReference type="RefSeq" id="WP_211904721.1">
    <property type="nucleotide sequence ID" value="NZ_CP046729.1"/>
</dbReference>
<accession>A0ABX7ZEH3</accession>
<name>A0ABX7ZEH3_9RALS</name>